<gene>
    <name evidence="1" type="ORF">A4X09_0g7425</name>
</gene>
<reference evidence="1" key="1">
    <citation type="submission" date="2016-04" db="EMBL/GenBank/DDBJ databases">
        <authorList>
            <person name="Nguyen H.D."/>
            <person name="Samba Siva P."/>
            <person name="Cullis J."/>
            <person name="Levesque C.A."/>
            <person name="Hambleton S."/>
        </authorList>
    </citation>
    <scope>NUCLEOTIDE SEQUENCE</scope>
    <source>
        <strain evidence="1">DAOMC 236422</strain>
    </source>
</reference>
<organism evidence="1 2">
    <name type="scientific">Tilletia walkeri</name>
    <dbReference type="NCBI Taxonomy" id="117179"/>
    <lineage>
        <taxon>Eukaryota</taxon>
        <taxon>Fungi</taxon>
        <taxon>Dikarya</taxon>
        <taxon>Basidiomycota</taxon>
        <taxon>Ustilaginomycotina</taxon>
        <taxon>Exobasidiomycetes</taxon>
        <taxon>Tilletiales</taxon>
        <taxon>Tilletiaceae</taxon>
        <taxon>Tilletia</taxon>
    </lineage>
</organism>
<evidence type="ECO:0000313" key="1">
    <source>
        <dbReference type="EMBL" id="KAE8262593.1"/>
    </source>
</evidence>
<protein>
    <submittedName>
        <fullName evidence="1">Uncharacterized protein</fullName>
    </submittedName>
</protein>
<dbReference type="Proteomes" id="UP000078113">
    <property type="component" value="Unassembled WGS sequence"/>
</dbReference>
<accession>A0A8X7N3I7</accession>
<comment type="caution">
    <text evidence="1">The sequence shown here is derived from an EMBL/GenBank/DDBJ whole genome shotgun (WGS) entry which is preliminary data.</text>
</comment>
<sequence>MPEVLDSAKVYIFETAPLRPLSSGHEVSQLLIDERERLLIALFGFRALLNRQTGDFFAAHEFAAEDAELFAGLSTRVLSDGMLDLQS</sequence>
<keyword evidence="2" id="KW-1185">Reference proteome</keyword>
<proteinExistence type="predicted"/>
<evidence type="ECO:0000313" key="2">
    <source>
        <dbReference type="Proteomes" id="UP000078113"/>
    </source>
</evidence>
<dbReference type="AlphaFoldDB" id="A0A8X7N3I7"/>
<dbReference type="EMBL" id="LWDG02000765">
    <property type="protein sequence ID" value="KAE8262593.1"/>
    <property type="molecule type" value="Genomic_DNA"/>
</dbReference>
<name>A0A8X7N3I7_9BASI</name>
<reference evidence="1" key="2">
    <citation type="journal article" date="2019" name="IMA Fungus">
        <title>Genome sequencing and comparison of five Tilletia species to identify candidate genes for the detection of regulated species infecting wheat.</title>
        <authorList>
            <person name="Nguyen H.D.T."/>
            <person name="Sultana T."/>
            <person name="Kesanakurti P."/>
            <person name="Hambleton S."/>
        </authorList>
    </citation>
    <scope>NUCLEOTIDE SEQUENCE</scope>
    <source>
        <strain evidence="1">DAOMC 236422</strain>
    </source>
</reference>